<evidence type="ECO:0000256" key="3">
    <source>
        <dbReference type="ARBA" id="ARBA00022801"/>
    </source>
</evidence>
<reference evidence="9" key="1">
    <citation type="submission" date="2017-02" db="EMBL/GenBank/DDBJ databases">
        <authorList>
            <person name="Varghese N."/>
            <person name="Submissions S."/>
        </authorList>
    </citation>
    <scope>NUCLEOTIDE SEQUENCE [LARGE SCALE GENOMIC DNA]</scope>
    <source>
        <strain evidence="9">DSM 23966</strain>
    </source>
</reference>
<dbReference type="InterPro" id="IPR029045">
    <property type="entry name" value="ClpP/crotonase-like_dom_sf"/>
</dbReference>
<sequence length="461" mass="50876">MKLKLQSFLLFSLALFFIPSSVLAGSEPVNEVRQLIESEYVDIVPDSVLNKSTISELLEELDPYTNFMSKNEFEQFMNGIEQRIVGVGVVLEEHERGVQIVSVVPGAPADQAGILAGDIITHADGEELAGKSVQAAIPFISGSANTLVTLTIERPSVKSFRKTLRRQEIQLVNVEQMMLGGNVGYIRLHSFSEDAAKSIQKAIRQMPEAESWILDLRDNGGGHVGAAQQVMGLFPKMKQAYQIKYRDKTETFPVIEQPIQFHGPVALLVNSYSASASEMVAASVKERKAATLYGQTTYGKGSMQTMYQLSDDSVLKMTIARFLTPGGKKVDQVGVKPNSLTKKGMEIQVAHEHQLISQWSNYKRLPALDAVPVTKTFDVEMTMPMKWNDSEFKEAIQLIELGGGEQAVTVEKKNGRTITVKPEKQLKAGASYILVIHPKWKNLQGKLMKQGVYMGVAVDGK</sequence>
<dbReference type="InterPro" id="IPR004447">
    <property type="entry name" value="Peptidase_S41A"/>
</dbReference>
<dbReference type="Gene3D" id="3.90.226.10">
    <property type="entry name" value="2-enoyl-CoA Hydratase, Chain A, domain 1"/>
    <property type="match status" value="1"/>
</dbReference>
<dbReference type="InterPro" id="IPR041489">
    <property type="entry name" value="PDZ_6"/>
</dbReference>
<evidence type="ECO:0000256" key="5">
    <source>
        <dbReference type="RuleBase" id="RU004404"/>
    </source>
</evidence>
<keyword evidence="3 5" id="KW-0378">Hydrolase</keyword>
<dbReference type="GO" id="GO:0008236">
    <property type="term" value="F:serine-type peptidase activity"/>
    <property type="evidence" value="ECO:0007669"/>
    <property type="project" value="UniProtKB-KW"/>
</dbReference>
<evidence type="ECO:0000259" key="7">
    <source>
        <dbReference type="PROSITE" id="PS50106"/>
    </source>
</evidence>
<organism evidence="8 9">
    <name type="scientific">Sporosarcina newyorkensis</name>
    <dbReference type="NCBI Taxonomy" id="759851"/>
    <lineage>
        <taxon>Bacteria</taxon>
        <taxon>Bacillati</taxon>
        <taxon>Bacillota</taxon>
        <taxon>Bacilli</taxon>
        <taxon>Bacillales</taxon>
        <taxon>Caryophanaceae</taxon>
        <taxon>Sporosarcina</taxon>
    </lineage>
</organism>
<dbReference type="Pfam" id="PF17820">
    <property type="entry name" value="PDZ_6"/>
    <property type="match status" value="1"/>
</dbReference>
<proteinExistence type="inferred from homology"/>
<dbReference type="AlphaFoldDB" id="A0A1T4XYP4"/>
<keyword evidence="9" id="KW-1185">Reference proteome</keyword>
<gene>
    <name evidence="8" type="ORF">SAMN04244570_1407</name>
</gene>
<dbReference type="SMART" id="SM00228">
    <property type="entry name" value="PDZ"/>
    <property type="match status" value="1"/>
</dbReference>
<dbReference type="SUPFAM" id="SSF52096">
    <property type="entry name" value="ClpP/crotonase"/>
    <property type="match status" value="1"/>
</dbReference>
<feature type="chain" id="PRO_5012052371" evidence="6">
    <location>
        <begin position="25"/>
        <end position="461"/>
    </location>
</feature>
<dbReference type="PANTHER" id="PTHR32060">
    <property type="entry name" value="TAIL-SPECIFIC PROTEASE"/>
    <property type="match status" value="1"/>
</dbReference>
<dbReference type="GO" id="GO:0006508">
    <property type="term" value="P:proteolysis"/>
    <property type="evidence" value="ECO:0007669"/>
    <property type="project" value="UniProtKB-KW"/>
</dbReference>
<dbReference type="Pfam" id="PF03572">
    <property type="entry name" value="Peptidase_S41"/>
    <property type="match status" value="1"/>
</dbReference>
<dbReference type="InterPro" id="IPR001478">
    <property type="entry name" value="PDZ"/>
</dbReference>
<dbReference type="CDD" id="cd07560">
    <property type="entry name" value="Peptidase_S41_CPP"/>
    <property type="match status" value="1"/>
</dbReference>
<evidence type="ECO:0000256" key="4">
    <source>
        <dbReference type="ARBA" id="ARBA00022825"/>
    </source>
</evidence>
<feature type="domain" description="PDZ" evidence="7">
    <location>
        <begin position="70"/>
        <end position="155"/>
    </location>
</feature>
<evidence type="ECO:0000256" key="6">
    <source>
        <dbReference type="SAM" id="SignalP"/>
    </source>
</evidence>
<dbReference type="Gene3D" id="3.30.750.44">
    <property type="match status" value="1"/>
</dbReference>
<evidence type="ECO:0000313" key="8">
    <source>
        <dbReference type="EMBL" id="SKA94328.1"/>
    </source>
</evidence>
<dbReference type="EMBL" id="FUYJ01000002">
    <property type="protein sequence ID" value="SKA94328.1"/>
    <property type="molecule type" value="Genomic_DNA"/>
</dbReference>
<evidence type="ECO:0000256" key="2">
    <source>
        <dbReference type="ARBA" id="ARBA00022670"/>
    </source>
</evidence>
<dbReference type="PANTHER" id="PTHR32060:SF30">
    <property type="entry name" value="CARBOXY-TERMINAL PROCESSING PROTEASE CTPA"/>
    <property type="match status" value="1"/>
</dbReference>
<protein>
    <submittedName>
        <fullName evidence="8">Carboxyl-terminal processing protease</fullName>
    </submittedName>
</protein>
<feature type="signal peptide" evidence="6">
    <location>
        <begin position="1"/>
        <end position="24"/>
    </location>
</feature>
<keyword evidence="2 5" id="KW-0645">Protease</keyword>
<name>A0A1T4XYP4_9BACL</name>
<dbReference type="GO" id="GO:0030288">
    <property type="term" value="C:outer membrane-bounded periplasmic space"/>
    <property type="evidence" value="ECO:0007669"/>
    <property type="project" value="TreeGrafter"/>
</dbReference>
<dbReference type="SUPFAM" id="SSF50156">
    <property type="entry name" value="PDZ domain-like"/>
    <property type="match status" value="1"/>
</dbReference>
<dbReference type="RefSeq" id="WP_078817065.1">
    <property type="nucleotide sequence ID" value="NZ_FUYJ01000002.1"/>
</dbReference>
<accession>A0A1T4XYP4</accession>
<dbReference type="GO" id="GO:0007165">
    <property type="term" value="P:signal transduction"/>
    <property type="evidence" value="ECO:0007669"/>
    <property type="project" value="TreeGrafter"/>
</dbReference>
<dbReference type="InterPro" id="IPR005151">
    <property type="entry name" value="Tail-specific_protease"/>
</dbReference>
<dbReference type="CDD" id="cd06782">
    <property type="entry name" value="cpPDZ_CPP-like"/>
    <property type="match status" value="1"/>
</dbReference>
<dbReference type="PROSITE" id="PS50106">
    <property type="entry name" value="PDZ"/>
    <property type="match status" value="1"/>
</dbReference>
<dbReference type="InterPro" id="IPR036034">
    <property type="entry name" value="PDZ_sf"/>
</dbReference>
<keyword evidence="4 5" id="KW-0720">Serine protease</keyword>
<dbReference type="Proteomes" id="UP000190042">
    <property type="component" value="Unassembled WGS sequence"/>
</dbReference>
<evidence type="ECO:0000256" key="1">
    <source>
        <dbReference type="ARBA" id="ARBA00009179"/>
    </source>
</evidence>
<keyword evidence="6" id="KW-0732">Signal</keyword>
<dbReference type="Gene3D" id="2.30.42.10">
    <property type="match status" value="1"/>
</dbReference>
<dbReference type="SMART" id="SM00245">
    <property type="entry name" value="TSPc"/>
    <property type="match status" value="1"/>
</dbReference>
<dbReference type="NCBIfam" id="TIGR00225">
    <property type="entry name" value="prc"/>
    <property type="match status" value="1"/>
</dbReference>
<dbReference type="GO" id="GO:0004175">
    <property type="term" value="F:endopeptidase activity"/>
    <property type="evidence" value="ECO:0007669"/>
    <property type="project" value="TreeGrafter"/>
</dbReference>
<comment type="similarity">
    <text evidence="1 5">Belongs to the peptidase S41A family.</text>
</comment>
<evidence type="ECO:0000313" key="9">
    <source>
        <dbReference type="Proteomes" id="UP000190042"/>
    </source>
</evidence>